<evidence type="ECO:0000313" key="2">
    <source>
        <dbReference type="EMBL" id="KAJ7375774.1"/>
    </source>
</evidence>
<dbReference type="Proteomes" id="UP001163046">
    <property type="component" value="Unassembled WGS sequence"/>
</dbReference>
<feature type="compositionally biased region" description="Polar residues" evidence="1">
    <location>
        <begin position="47"/>
        <end position="69"/>
    </location>
</feature>
<sequence>MHTPQFRSFTNCKRRQSSRPNNKEDGPGTRTSMYKQGAARNSPGAARSSQEQPRPASSQDQPAARTSQDQPKEKILKQ</sequence>
<protein>
    <submittedName>
        <fullName evidence="2">Uncharacterized protein</fullName>
    </submittedName>
</protein>
<feature type="compositionally biased region" description="Polar residues" evidence="1">
    <location>
        <begin position="1"/>
        <end position="11"/>
    </location>
</feature>
<name>A0A9W9Z919_9CNID</name>
<keyword evidence="3" id="KW-1185">Reference proteome</keyword>
<evidence type="ECO:0000313" key="3">
    <source>
        <dbReference type="Proteomes" id="UP001163046"/>
    </source>
</evidence>
<feature type="region of interest" description="Disordered" evidence="1">
    <location>
        <begin position="1"/>
        <end position="78"/>
    </location>
</feature>
<reference evidence="2" key="1">
    <citation type="submission" date="2023-01" db="EMBL/GenBank/DDBJ databases">
        <title>Genome assembly of the deep-sea coral Lophelia pertusa.</title>
        <authorList>
            <person name="Herrera S."/>
            <person name="Cordes E."/>
        </authorList>
    </citation>
    <scope>NUCLEOTIDE SEQUENCE</scope>
    <source>
        <strain evidence="2">USNM1676648</strain>
        <tissue evidence="2">Polyp</tissue>
    </source>
</reference>
<evidence type="ECO:0000256" key="1">
    <source>
        <dbReference type="SAM" id="MobiDB-lite"/>
    </source>
</evidence>
<gene>
    <name evidence="2" type="ORF">OS493_038959</name>
</gene>
<feature type="non-terminal residue" evidence="2">
    <location>
        <position position="78"/>
    </location>
</feature>
<organism evidence="2 3">
    <name type="scientific">Desmophyllum pertusum</name>
    <dbReference type="NCBI Taxonomy" id="174260"/>
    <lineage>
        <taxon>Eukaryota</taxon>
        <taxon>Metazoa</taxon>
        <taxon>Cnidaria</taxon>
        <taxon>Anthozoa</taxon>
        <taxon>Hexacorallia</taxon>
        <taxon>Scleractinia</taxon>
        <taxon>Caryophylliina</taxon>
        <taxon>Caryophylliidae</taxon>
        <taxon>Desmophyllum</taxon>
    </lineage>
</organism>
<dbReference type="EMBL" id="MU826486">
    <property type="protein sequence ID" value="KAJ7375774.1"/>
    <property type="molecule type" value="Genomic_DNA"/>
</dbReference>
<dbReference type="AlphaFoldDB" id="A0A9W9Z919"/>
<accession>A0A9W9Z919</accession>
<comment type="caution">
    <text evidence="2">The sequence shown here is derived from an EMBL/GenBank/DDBJ whole genome shotgun (WGS) entry which is preliminary data.</text>
</comment>
<proteinExistence type="predicted"/>